<evidence type="ECO:0000256" key="6">
    <source>
        <dbReference type="ARBA" id="ARBA00022989"/>
    </source>
</evidence>
<keyword evidence="10" id="KW-0472">Membrane</keyword>
<dbReference type="SUPFAM" id="SSF48264">
    <property type="entry name" value="Cytochrome P450"/>
    <property type="match status" value="4"/>
</dbReference>
<dbReference type="Pfam" id="PF00067">
    <property type="entry name" value="p450"/>
    <property type="match status" value="4"/>
</dbReference>
<dbReference type="GO" id="GO:0004497">
    <property type="term" value="F:monooxygenase activity"/>
    <property type="evidence" value="ECO:0007669"/>
    <property type="project" value="UniProtKB-KW"/>
</dbReference>
<evidence type="ECO:0000256" key="10">
    <source>
        <dbReference type="ARBA" id="ARBA00023136"/>
    </source>
</evidence>
<reference evidence="12 13" key="1">
    <citation type="journal article" date="2016" name="Sci. Rep.">
        <title>The genome sequence of the outbreeding globe artichoke constructed de novo incorporating a phase-aware low-pass sequencing strategy of F1 progeny.</title>
        <authorList>
            <person name="Scaglione D."/>
            <person name="Reyes-Chin-Wo S."/>
            <person name="Acquadro A."/>
            <person name="Froenicke L."/>
            <person name="Portis E."/>
            <person name="Beitel C."/>
            <person name="Tirone M."/>
            <person name="Mauro R."/>
            <person name="Lo Monaco A."/>
            <person name="Mauromicale G."/>
            <person name="Faccioli P."/>
            <person name="Cattivelli L."/>
            <person name="Rieseberg L."/>
            <person name="Michelmore R."/>
            <person name="Lanteri S."/>
        </authorList>
    </citation>
    <scope>NUCLEOTIDE SEQUENCE [LARGE SCALE GENOMIC DNA]</scope>
    <source>
        <strain evidence="12">2C</strain>
    </source>
</reference>
<evidence type="ECO:0000313" key="12">
    <source>
        <dbReference type="EMBL" id="KVH98296.1"/>
    </source>
</evidence>
<evidence type="ECO:0000256" key="9">
    <source>
        <dbReference type="ARBA" id="ARBA00023033"/>
    </source>
</evidence>
<protein>
    <submittedName>
        <fullName evidence="12">Cytochrome P450</fullName>
    </submittedName>
</protein>
<name>A0A103XWV1_CYNCS</name>
<comment type="similarity">
    <text evidence="2">Belongs to the cytochrome P450 family.</text>
</comment>
<evidence type="ECO:0000256" key="1">
    <source>
        <dbReference type="ARBA" id="ARBA00004167"/>
    </source>
</evidence>
<evidence type="ECO:0000313" key="13">
    <source>
        <dbReference type="Proteomes" id="UP000243975"/>
    </source>
</evidence>
<keyword evidence="3 11" id="KW-0349">Heme</keyword>
<evidence type="ECO:0000256" key="8">
    <source>
        <dbReference type="ARBA" id="ARBA00023004"/>
    </source>
</evidence>
<dbReference type="FunFam" id="1.10.630.10:FF:000023">
    <property type="entry name" value="Cytochrome P450 family protein"/>
    <property type="match status" value="3"/>
</dbReference>
<feature type="non-terminal residue" evidence="12">
    <location>
        <position position="1499"/>
    </location>
</feature>
<dbReference type="InterPro" id="IPR017972">
    <property type="entry name" value="Cyt_P450_CS"/>
</dbReference>
<keyword evidence="8 11" id="KW-0408">Iron</keyword>
<keyword evidence="5 11" id="KW-0479">Metal-binding</keyword>
<dbReference type="GO" id="GO:0016020">
    <property type="term" value="C:membrane"/>
    <property type="evidence" value="ECO:0007669"/>
    <property type="project" value="UniProtKB-SubCell"/>
</dbReference>
<evidence type="ECO:0000256" key="11">
    <source>
        <dbReference type="PIRSR" id="PIRSR602401-1"/>
    </source>
</evidence>
<dbReference type="InterPro" id="IPR001128">
    <property type="entry name" value="Cyt_P450"/>
</dbReference>
<dbReference type="PRINTS" id="PR00463">
    <property type="entry name" value="EP450I"/>
</dbReference>
<evidence type="ECO:0000256" key="5">
    <source>
        <dbReference type="ARBA" id="ARBA00022723"/>
    </source>
</evidence>
<dbReference type="InterPro" id="IPR050651">
    <property type="entry name" value="Plant_Cytochrome_P450_Monoox"/>
</dbReference>
<keyword evidence="13" id="KW-1185">Reference proteome</keyword>
<comment type="subcellular location">
    <subcellularLocation>
        <location evidence="1">Membrane</location>
        <topology evidence="1">Single-pass membrane protein</topology>
    </subcellularLocation>
</comment>
<dbReference type="InterPro" id="IPR002401">
    <property type="entry name" value="Cyt_P450_E_grp-I"/>
</dbReference>
<keyword evidence="9" id="KW-0503">Monooxygenase</keyword>
<dbReference type="GO" id="GO:0005506">
    <property type="term" value="F:iron ion binding"/>
    <property type="evidence" value="ECO:0007669"/>
    <property type="project" value="InterPro"/>
</dbReference>
<dbReference type="PRINTS" id="PR00385">
    <property type="entry name" value="P450"/>
</dbReference>
<dbReference type="PANTHER" id="PTHR47947">
    <property type="entry name" value="CYTOCHROME P450 82C3-RELATED"/>
    <property type="match status" value="1"/>
</dbReference>
<dbReference type="GO" id="GO:0016705">
    <property type="term" value="F:oxidoreductase activity, acting on paired donors, with incorporation or reduction of molecular oxygen"/>
    <property type="evidence" value="ECO:0007669"/>
    <property type="project" value="InterPro"/>
</dbReference>
<dbReference type="PROSITE" id="PS00086">
    <property type="entry name" value="CYTOCHROME_P450"/>
    <property type="match status" value="2"/>
</dbReference>
<accession>A0A103XWV1</accession>
<dbReference type="CDD" id="cd20653">
    <property type="entry name" value="CYP81"/>
    <property type="match status" value="2"/>
</dbReference>
<sequence length="1499" mass="170120">RNVAPTPPSLPVIGHLHLITNPLHRSLHHLSSKYGPIMALRFGSRPVLVVTSPSAVEECFTKNDIVLANRPHSMSGKYIGYDHTTVGTAPYGHLWRDHRRTTTLEFFSTAQLKAYMGVRQDEVRSFVKSLAQDAWRDFTRVEMKSRIKGLVFNVITRMIADKRFYGPDADDFEEASNFKDVIGEVFEISGASNPGDFIPFLKWIDFQGLEKRFRVLQTKTDRFSQSLIDERRRKGSSSSGQGKGKTFIDAMLALQESDPESYTDDIIKGHIMWAMSLLLNHPDVLERARAEVDKYIGQDRLVEDTDFPKLQYIQCIVHETLRLFPSVPLLLPHQLSEDCTIGGFDVSCGTMVLVNAWAIHRDPLFWDDTLSFKPERVGEELVDLVEGKGLSMPKGKPLEAMCRARQSMNHLHKHKKGRNVAPTPPSLPIIGHLHLIREPLHRVLHQLSCKYGPIMALRFGSRPVLVITSPSAVEECFTRNDMVLANRPLLLSGKYLNYDHTSLGSVPYGRLWRDHRRIVTLELFSTTRLREYMGVRQDEVRSLIKSLSQDAMQEHFTRVEMKSRVQGLSFNVITRMIADKRFYGTGVDGFEEAIKFKDVIREVFDISGASNLGHCIPFLQWIDFQGLEKRFQRLQTKSDSFSQSLLEECRSERRSSSGHEKAKTFINAMLSLQESDPEYYTDDIIKGHILTLLLAGTDTTSVTIEWAMSLLLNHPAVLERARAEVDEHIGHQRLVEETDIPKLPYIQCVVHETLRLFPPGPLLLPHEPSEDCTVGGFDVSCGTMVLVNAWAIHRDPLFWDDPLSFKPERFEKMGNTGAWFIPFGMGRRQCPGAGLANRVVTLALASLIQCFEWERVGEELVDLLEGKGLSMPKGIPLEAMCRARQRMSHGRNAAPTPPSLPVIGHLHLIGQPVHRVLHHLSSKYGPIMALRFGSRPVLVVTSPPAVEECFTRNDLVLANRPLLLSGKYLDYDHTTVGAVPYGRLWRDLRRIVTLELFSTARLKAYMGVRQDEVRSLIKSLSRDAWQDFTRVEMKSRIQGLSFNIIMRIVADKRFYGIEVDDFEEARTFKAIMREASEVSVASNPGDFIPFLRWIDFQGLEKKLQKLQAKFDSFSQSLIEERRSKHHGSFDNGKAKTFIDAFLSLQESEPEYYTDNIIKGNILTLLVAGTDTSSVTIEWAMSLLLNHPDVLKRARAEVDEHIGYQRLVEETDLTKLPFIQCIVHETLRLFPAAPLLVPHEPSEDCIIGGFHVSRGTMVLVNAWAIHRDPQLWDEPLSFKPERFEKMGNMGYRFIPFGVGRRQCPGAGLANRVVTSVLASLIQCFEWERVGEELVELSEGRGLSMPKNKPLEAMCRARQRMSHRARAEVDERIGDQRLVEETDLPNLPYIQCIVHETLRLFPATPLLKTAQIGGFDVSRGTIVLVNAWAIHRDSQSWGEPFGFNPERFEKIGNTGYRFIPFGMGRRQCHGSGLANRVMALALASLIQCFEWKRVGEELVDL</sequence>
<dbReference type="InterPro" id="IPR036396">
    <property type="entry name" value="Cyt_P450_sf"/>
</dbReference>
<gene>
    <name evidence="12" type="ORF">Ccrd_023484</name>
</gene>
<proteinExistence type="inferred from homology"/>
<dbReference type="PANTHER" id="PTHR47947:SF62">
    <property type="entry name" value="CYTOCHROME P450, FAMILY 81, SUBFAMILY D, POLYPEPTIDE 5"/>
    <property type="match status" value="1"/>
</dbReference>
<feature type="binding site" description="axial binding residue" evidence="11">
    <location>
        <position position="830"/>
    </location>
    <ligand>
        <name>heme</name>
        <dbReference type="ChEBI" id="CHEBI:30413"/>
    </ligand>
    <ligandPart>
        <name>Fe</name>
        <dbReference type="ChEBI" id="CHEBI:18248"/>
    </ligandPart>
</feature>
<dbReference type="Proteomes" id="UP000243975">
    <property type="component" value="Unassembled WGS sequence"/>
</dbReference>
<keyword evidence="6" id="KW-1133">Transmembrane helix</keyword>
<dbReference type="Gene3D" id="1.10.630.10">
    <property type="entry name" value="Cytochrome P450"/>
    <property type="match status" value="4"/>
</dbReference>
<evidence type="ECO:0000256" key="4">
    <source>
        <dbReference type="ARBA" id="ARBA00022692"/>
    </source>
</evidence>
<comment type="cofactor">
    <cofactor evidence="11">
        <name>heme</name>
        <dbReference type="ChEBI" id="CHEBI:30413"/>
    </cofactor>
</comment>
<evidence type="ECO:0000256" key="2">
    <source>
        <dbReference type="ARBA" id="ARBA00010617"/>
    </source>
</evidence>
<keyword evidence="4" id="KW-0812">Transmembrane</keyword>
<evidence type="ECO:0000256" key="7">
    <source>
        <dbReference type="ARBA" id="ARBA00023002"/>
    </source>
</evidence>
<keyword evidence="7" id="KW-0560">Oxidoreductase</keyword>
<dbReference type="EMBL" id="LEKV01003803">
    <property type="protein sequence ID" value="KVH98296.1"/>
    <property type="molecule type" value="Genomic_DNA"/>
</dbReference>
<organism evidence="12 13">
    <name type="scientific">Cynara cardunculus var. scolymus</name>
    <name type="common">Globe artichoke</name>
    <name type="synonym">Cynara scolymus</name>
    <dbReference type="NCBI Taxonomy" id="59895"/>
    <lineage>
        <taxon>Eukaryota</taxon>
        <taxon>Viridiplantae</taxon>
        <taxon>Streptophyta</taxon>
        <taxon>Embryophyta</taxon>
        <taxon>Tracheophyta</taxon>
        <taxon>Spermatophyta</taxon>
        <taxon>Magnoliopsida</taxon>
        <taxon>eudicotyledons</taxon>
        <taxon>Gunneridae</taxon>
        <taxon>Pentapetalae</taxon>
        <taxon>asterids</taxon>
        <taxon>campanulids</taxon>
        <taxon>Asterales</taxon>
        <taxon>Asteraceae</taxon>
        <taxon>Carduoideae</taxon>
        <taxon>Cardueae</taxon>
        <taxon>Carduinae</taxon>
        <taxon>Cynara</taxon>
    </lineage>
</organism>
<dbReference type="Gramene" id="KVH98296">
    <property type="protein sequence ID" value="KVH98296"/>
    <property type="gene ID" value="Ccrd_023484"/>
</dbReference>
<dbReference type="GO" id="GO:0020037">
    <property type="term" value="F:heme binding"/>
    <property type="evidence" value="ECO:0007669"/>
    <property type="project" value="InterPro"/>
</dbReference>
<feature type="non-terminal residue" evidence="12">
    <location>
        <position position="1"/>
    </location>
</feature>
<dbReference type="OMA" id="RMIADKR"/>
<comment type="caution">
    <text evidence="12">The sequence shown here is derived from an EMBL/GenBank/DDBJ whole genome shotgun (WGS) entry which is preliminary data.</text>
</comment>
<evidence type="ECO:0000256" key="3">
    <source>
        <dbReference type="ARBA" id="ARBA00022617"/>
    </source>
</evidence>